<name>A0A1G6ICB5_9RHOB</name>
<keyword evidence="4" id="KW-1185">Reference proteome</keyword>
<dbReference type="RefSeq" id="WP_093026743.1">
    <property type="nucleotide sequence ID" value="NZ_FMZV01000001.1"/>
</dbReference>
<dbReference type="Gene3D" id="3.40.50.1820">
    <property type="entry name" value="alpha/beta hydrolase"/>
    <property type="match status" value="1"/>
</dbReference>
<evidence type="ECO:0000313" key="4">
    <source>
        <dbReference type="Proteomes" id="UP000199628"/>
    </source>
</evidence>
<sequence length="592" mass="63919">MKRLTIMLGIVLTGLIIAPIWPLDDFAGSMRNKLAWQVQAGSPDLADVRITMQDGIELATDIYLPKGNAPAPTVLMRLPYGKRSYGEVRFWVKELVSRGFAVVAQDMRGRHGSDGVFTPYPNAGTDGVETLDWIVAQPWSNGKVGTLGCSALGETQLMLAAQAHPAHRAMVPIAAGGAIGTAGGRNAYFSVFEGGILNLSTAAGWFGTEGGKTPATSGHRPLVPEALTSLPVIDVVRHMRPDPTDFEDFLKNFEDADYWKSLGYVTGQETFKTPALFIDTWHDPGVSSTLVLADTLRRAEAPVSTIIAAGTHCGYLGSDQATMVGDLAVSPQETFGFVESIVRFLWHHLADGPAPDLPYLSFYSLAEDKWHRSETWPPADTAETRFFLSGSGSLEQGRALIDAAARRFLSDPSNPVPSIGGAICCTGDPDERSGPVHQNAIEDRADVLLYSSPPLDAPLRIAGAVRAKLRVSASTPDTDLVLRLIDVDPAGNALLVQEGALRLRYRNGFAQPSLLQPGEIYDIDVSLRDIAYRFDAGHRIRLHVAGTSFPRLERNLNTGGPNHSETRMRTAEITLHSSPDAPSALVLHAFPD</sequence>
<dbReference type="SMART" id="SM00939">
    <property type="entry name" value="PepX_C"/>
    <property type="match status" value="1"/>
</dbReference>
<organism evidence="3 4">
    <name type="scientific">Ruegeria marina</name>
    <dbReference type="NCBI Taxonomy" id="639004"/>
    <lineage>
        <taxon>Bacteria</taxon>
        <taxon>Pseudomonadati</taxon>
        <taxon>Pseudomonadota</taxon>
        <taxon>Alphaproteobacteria</taxon>
        <taxon>Rhodobacterales</taxon>
        <taxon>Roseobacteraceae</taxon>
        <taxon>Ruegeria</taxon>
    </lineage>
</organism>
<dbReference type="Gene3D" id="2.60.120.260">
    <property type="entry name" value="Galactose-binding domain-like"/>
    <property type="match status" value="1"/>
</dbReference>
<dbReference type="OrthoDB" id="9806163at2"/>
<protein>
    <recommendedName>
        <fullName evidence="2">Xaa-Pro dipeptidyl-peptidase C-terminal domain-containing protein</fullName>
    </recommendedName>
</protein>
<dbReference type="NCBIfam" id="TIGR00976">
    <property type="entry name" value="CocE_NonD"/>
    <property type="match status" value="1"/>
</dbReference>
<reference evidence="4" key="1">
    <citation type="submission" date="2016-10" db="EMBL/GenBank/DDBJ databases">
        <authorList>
            <person name="Varghese N."/>
            <person name="Submissions S."/>
        </authorList>
    </citation>
    <scope>NUCLEOTIDE SEQUENCE [LARGE SCALE GENOMIC DNA]</scope>
    <source>
        <strain evidence="4">CGMCC 1.9108</strain>
    </source>
</reference>
<dbReference type="SUPFAM" id="SSF49785">
    <property type="entry name" value="Galactose-binding domain-like"/>
    <property type="match status" value="1"/>
</dbReference>
<dbReference type="GO" id="GO:0008239">
    <property type="term" value="F:dipeptidyl-peptidase activity"/>
    <property type="evidence" value="ECO:0007669"/>
    <property type="project" value="InterPro"/>
</dbReference>
<dbReference type="Proteomes" id="UP000199628">
    <property type="component" value="Unassembled WGS sequence"/>
</dbReference>
<evidence type="ECO:0000313" key="3">
    <source>
        <dbReference type="EMBL" id="SDC04013.1"/>
    </source>
</evidence>
<dbReference type="InterPro" id="IPR029058">
    <property type="entry name" value="AB_hydrolase_fold"/>
</dbReference>
<dbReference type="InterPro" id="IPR000383">
    <property type="entry name" value="Xaa-Pro-like_dom"/>
</dbReference>
<dbReference type="PANTHER" id="PTHR43056">
    <property type="entry name" value="PEPTIDASE S9 PROLYL OLIGOPEPTIDASE"/>
    <property type="match status" value="1"/>
</dbReference>
<dbReference type="PANTHER" id="PTHR43056:SF10">
    <property type="entry name" value="COCE_NOND FAMILY, PUTATIVE (AFU_ORTHOLOGUE AFUA_7G00600)-RELATED"/>
    <property type="match status" value="1"/>
</dbReference>
<dbReference type="InterPro" id="IPR008979">
    <property type="entry name" value="Galactose-bd-like_sf"/>
</dbReference>
<dbReference type="EMBL" id="FMZV01000001">
    <property type="protein sequence ID" value="SDC04013.1"/>
    <property type="molecule type" value="Genomic_DNA"/>
</dbReference>
<proteinExistence type="predicted"/>
<dbReference type="SUPFAM" id="SSF53474">
    <property type="entry name" value="alpha/beta-Hydrolases"/>
    <property type="match status" value="1"/>
</dbReference>
<dbReference type="InterPro" id="IPR005674">
    <property type="entry name" value="CocE/Ser_esterase"/>
</dbReference>
<dbReference type="Gene3D" id="1.10.3020.10">
    <property type="entry name" value="alpha-amino acid ester hydrolase ( Helical cap domain)"/>
    <property type="match status" value="1"/>
</dbReference>
<evidence type="ECO:0000256" key="1">
    <source>
        <dbReference type="ARBA" id="ARBA00022801"/>
    </source>
</evidence>
<dbReference type="AlphaFoldDB" id="A0A1G6ICB5"/>
<gene>
    <name evidence="3" type="ORF">SAMN04488239_10182</name>
</gene>
<dbReference type="InterPro" id="IPR013736">
    <property type="entry name" value="Xaa-Pro_dipept_C"/>
</dbReference>
<feature type="domain" description="Xaa-Pro dipeptidyl-peptidase C-terminal" evidence="2">
    <location>
        <begin position="342"/>
        <end position="586"/>
    </location>
</feature>
<keyword evidence="1" id="KW-0378">Hydrolase</keyword>
<evidence type="ECO:0000259" key="2">
    <source>
        <dbReference type="SMART" id="SM00939"/>
    </source>
</evidence>
<accession>A0A1G6ICB5</accession>
<dbReference type="Pfam" id="PF08530">
    <property type="entry name" value="PepX_C"/>
    <property type="match status" value="1"/>
</dbReference>
<dbReference type="InterPro" id="IPR050585">
    <property type="entry name" value="Xaa-Pro_dipeptidyl-ppase/CocE"/>
</dbReference>
<dbReference type="Pfam" id="PF02129">
    <property type="entry name" value="Peptidase_S15"/>
    <property type="match status" value="1"/>
</dbReference>